<accession>A0A1H7L4E2</accession>
<dbReference type="PROSITE" id="PS51352">
    <property type="entry name" value="THIOREDOXIN_2"/>
    <property type="match status" value="1"/>
</dbReference>
<evidence type="ECO:0000313" key="3">
    <source>
        <dbReference type="Proteomes" id="UP000183894"/>
    </source>
</evidence>
<gene>
    <name evidence="2" type="ORF">SAMN04488691_102202</name>
</gene>
<organism evidence="2 3">
    <name type="scientific">Haloferax larsenii</name>
    <dbReference type="NCBI Taxonomy" id="302484"/>
    <lineage>
        <taxon>Archaea</taxon>
        <taxon>Methanobacteriati</taxon>
        <taxon>Methanobacteriota</taxon>
        <taxon>Stenosarchaea group</taxon>
        <taxon>Halobacteria</taxon>
        <taxon>Halobacteriales</taxon>
        <taxon>Haloferacaceae</taxon>
        <taxon>Haloferax</taxon>
    </lineage>
</organism>
<dbReference type="Gene3D" id="3.40.30.10">
    <property type="entry name" value="Glutaredoxin"/>
    <property type="match status" value="1"/>
</dbReference>
<dbReference type="InterPro" id="IPR000866">
    <property type="entry name" value="AhpC/TSA"/>
</dbReference>
<dbReference type="OrthoDB" id="146452at2157"/>
<dbReference type="RefSeq" id="WP_074792838.1">
    <property type="nucleotide sequence ID" value="NZ_FOAD01000002.1"/>
</dbReference>
<evidence type="ECO:0000313" key="2">
    <source>
        <dbReference type="EMBL" id="SEK93670.1"/>
    </source>
</evidence>
<dbReference type="GO" id="GO:0016209">
    <property type="term" value="F:antioxidant activity"/>
    <property type="evidence" value="ECO:0007669"/>
    <property type="project" value="InterPro"/>
</dbReference>
<dbReference type="GO" id="GO:0016491">
    <property type="term" value="F:oxidoreductase activity"/>
    <property type="evidence" value="ECO:0007669"/>
    <property type="project" value="InterPro"/>
</dbReference>
<name>A0A1H7L4E2_HALLR</name>
<evidence type="ECO:0000259" key="1">
    <source>
        <dbReference type="PROSITE" id="PS51352"/>
    </source>
</evidence>
<dbReference type="EMBL" id="FOAD01000002">
    <property type="protein sequence ID" value="SEK93670.1"/>
    <property type="molecule type" value="Genomic_DNA"/>
</dbReference>
<feature type="domain" description="Thioredoxin" evidence="1">
    <location>
        <begin position="1"/>
        <end position="163"/>
    </location>
</feature>
<sequence>MSANTHTLDFELPNVAAGPDVLSLATIESDFMLLLLQRDYYCKVCRRQVQSMKRRYDEFESRDAEVVSVLPDPPERAEKWQRSYDLPFPLLADPGADVGDEFDQPTRFGALGKLHDMVGRMPEAVLVDLRGDDPDVTYTHRGSSPADRPEIDDLLQRIDRLAS</sequence>
<dbReference type="InterPro" id="IPR036249">
    <property type="entry name" value="Thioredoxin-like_sf"/>
</dbReference>
<dbReference type="SUPFAM" id="SSF52833">
    <property type="entry name" value="Thioredoxin-like"/>
    <property type="match status" value="1"/>
</dbReference>
<protein>
    <submittedName>
        <fullName evidence="2">Peroxiredoxin Q/BCP</fullName>
    </submittedName>
</protein>
<reference evidence="2 3" key="1">
    <citation type="submission" date="2016-10" db="EMBL/GenBank/DDBJ databases">
        <authorList>
            <person name="de Groot N.N."/>
        </authorList>
    </citation>
    <scope>NUCLEOTIDE SEQUENCE [LARGE SCALE GENOMIC DNA]</scope>
    <source>
        <strain evidence="2 3">CDM_5</strain>
    </source>
</reference>
<dbReference type="Pfam" id="PF00578">
    <property type="entry name" value="AhpC-TSA"/>
    <property type="match status" value="1"/>
</dbReference>
<dbReference type="InterPro" id="IPR013766">
    <property type="entry name" value="Thioredoxin_domain"/>
</dbReference>
<dbReference type="Proteomes" id="UP000183894">
    <property type="component" value="Unassembled WGS sequence"/>
</dbReference>
<proteinExistence type="predicted"/>
<dbReference type="AlphaFoldDB" id="A0A1H7L4E2"/>